<feature type="transmembrane region" description="Helical" evidence="1">
    <location>
        <begin position="766"/>
        <end position="787"/>
    </location>
</feature>
<name>A0AA36IN88_9DINO</name>
<organism evidence="3 4">
    <name type="scientific">Effrenium voratum</name>
    <dbReference type="NCBI Taxonomy" id="2562239"/>
    <lineage>
        <taxon>Eukaryota</taxon>
        <taxon>Sar</taxon>
        <taxon>Alveolata</taxon>
        <taxon>Dinophyceae</taxon>
        <taxon>Suessiales</taxon>
        <taxon>Symbiodiniaceae</taxon>
        <taxon>Effrenium</taxon>
    </lineage>
</organism>
<keyword evidence="1" id="KW-0472">Membrane</keyword>
<evidence type="ECO:0000313" key="4">
    <source>
        <dbReference type="Proteomes" id="UP001178507"/>
    </source>
</evidence>
<feature type="transmembrane region" description="Helical" evidence="1">
    <location>
        <begin position="440"/>
        <end position="461"/>
    </location>
</feature>
<sequence length="976" mass="103842">MGRRTEIMSWAAVIAVAAGSLSPATGDAVVRVPDGPAIKVNMPGGYCWRLPGPAAEEKTGEAAGADPAALQLGAWGAQEHLLCMSDATDEAVVTVSPELPATDPGDFGFGEGVAVGLRPRVQTSALWPLQAKTPSLGVPFRGEAARLVAIQASVNAQMMMEFPLVAVQFRRWPIDVAPVNPTAGSCRPEAVPGANRMACRLANAKALELVVFCRPCAQHSATMQILGKTLRSTDAPWLGLTAHGKETQQWEVTVRQYIDGQEEVQDFVIAAVLGESDVEWRESGAQRRIRLLGNGLMQATLVAAVAGLVLLRGGFGSGGSSGPTALVPGLAATALSVPYLALLSQASAPSLLQSAFGSQIFSLRPAVALAQAMLALLAVLALHGYAATRFLQANGPGAAEVMPHGLSFGAWELRAVTYLAVPVSAAAAKMAAFCHPSASFLELVVGLLGCLIMLGLLALPWQTMRKLRELFQESKVICLQHPDTGHLQYVDRVCDQLHAVPFKPKSRLLGSWSESSSWQYSPPVATVRDLEYRGTCKERAGDPWDRTWSLGPWCEESSNHVRTPISEGMRLRTTSLDSTFSIEQPLMQSGKWKPAPSQSSLLGSHPVTVTTRFAFSGRFGVAGVAGLPWLDVAVPADALKQIEQCMANIRLRVQASQLAGPITCGRFSACFEATHRKPWWWAYDVLLKVAAGCTVALAPELTAQRPVLQVSWLLAMLAMATWVACVLPHVHFVENLAAACGAFAAPLGTAFYLFGHQVQDPQTAQVAAAGVLLFAYLPALLALAASLCLLRCSSDRAEALDQVPGWGELSGARIGAPSGYLPLLCEDDSPPRGKVAPSETAAAQAELHLADGVLLSIDPTKACRVNLPCEVKSPLSPVHLWMKGAVAVSSSLSDRAVKLALPLALLRGDAPDAAPLAALLTPESGLLLYRDQELNGGLKWQEALQRFLGDQPALLREARKHLSEEGEHLMTLEILE</sequence>
<dbReference type="AlphaFoldDB" id="A0AA36IN88"/>
<keyword evidence="1" id="KW-1133">Transmembrane helix</keyword>
<feature type="transmembrane region" description="Helical" evidence="1">
    <location>
        <begin position="291"/>
        <end position="311"/>
    </location>
</feature>
<keyword evidence="4" id="KW-1185">Reference proteome</keyword>
<accession>A0AA36IN88</accession>
<feature type="transmembrane region" description="Helical" evidence="1">
    <location>
        <begin position="323"/>
        <end position="342"/>
    </location>
</feature>
<feature type="transmembrane region" description="Helical" evidence="1">
    <location>
        <begin position="736"/>
        <end position="754"/>
    </location>
</feature>
<feature type="transmembrane region" description="Helical" evidence="1">
    <location>
        <begin position="710"/>
        <end position="730"/>
    </location>
</feature>
<dbReference type="Proteomes" id="UP001178507">
    <property type="component" value="Unassembled WGS sequence"/>
</dbReference>
<gene>
    <name evidence="3" type="ORF">EVOR1521_LOCUS16219</name>
</gene>
<feature type="signal peptide" evidence="2">
    <location>
        <begin position="1"/>
        <end position="26"/>
    </location>
</feature>
<feature type="chain" id="PRO_5041316575" evidence="2">
    <location>
        <begin position="27"/>
        <end position="976"/>
    </location>
</feature>
<feature type="transmembrane region" description="Helical" evidence="1">
    <location>
        <begin position="362"/>
        <end position="382"/>
    </location>
</feature>
<keyword evidence="2" id="KW-0732">Signal</keyword>
<comment type="caution">
    <text evidence="3">The sequence shown here is derived from an EMBL/GenBank/DDBJ whole genome shotgun (WGS) entry which is preliminary data.</text>
</comment>
<reference evidence="3" key="1">
    <citation type="submission" date="2023-08" db="EMBL/GenBank/DDBJ databases">
        <authorList>
            <person name="Chen Y."/>
            <person name="Shah S."/>
            <person name="Dougan E. K."/>
            <person name="Thang M."/>
            <person name="Chan C."/>
        </authorList>
    </citation>
    <scope>NUCLEOTIDE SEQUENCE</scope>
</reference>
<evidence type="ECO:0000313" key="3">
    <source>
        <dbReference type="EMBL" id="CAJ1390937.1"/>
    </source>
</evidence>
<dbReference type="EMBL" id="CAUJNA010002179">
    <property type="protein sequence ID" value="CAJ1390937.1"/>
    <property type="molecule type" value="Genomic_DNA"/>
</dbReference>
<protein>
    <submittedName>
        <fullName evidence="3">Uncharacterized protein</fullName>
    </submittedName>
</protein>
<evidence type="ECO:0000256" key="2">
    <source>
        <dbReference type="SAM" id="SignalP"/>
    </source>
</evidence>
<evidence type="ECO:0000256" key="1">
    <source>
        <dbReference type="SAM" id="Phobius"/>
    </source>
</evidence>
<keyword evidence="1" id="KW-0812">Transmembrane</keyword>
<proteinExistence type="predicted"/>